<dbReference type="EMBL" id="MN740612">
    <property type="protein sequence ID" value="QHU35783.1"/>
    <property type="molecule type" value="Genomic_DNA"/>
</dbReference>
<organism evidence="2">
    <name type="scientific">viral metagenome</name>
    <dbReference type="NCBI Taxonomy" id="1070528"/>
    <lineage>
        <taxon>unclassified sequences</taxon>
        <taxon>metagenomes</taxon>
        <taxon>organismal metagenomes</taxon>
    </lineage>
</organism>
<evidence type="ECO:0000313" key="2">
    <source>
        <dbReference type="EMBL" id="QHU35783.1"/>
    </source>
</evidence>
<evidence type="ECO:0000256" key="1">
    <source>
        <dbReference type="SAM" id="Phobius"/>
    </source>
</evidence>
<protein>
    <submittedName>
        <fullName evidence="2">Uncharacterized protein</fullName>
    </submittedName>
</protein>
<feature type="transmembrane region" description="Helical" evidence="1">
    <location>
        <begin position="51"/>
        <end position="75"/>
    </location>
</feature>
<keyword evidence="1" id="KW-0472">Membrane</keyword>
<keyword evidence="1" id="KW-1133">Transmembrane helix</keyword>
<dbReference type="AlphaFoldDB" id="A0A6C0LZU2"/>
<reference evidence="2" key="1">
    <citation type="journal article" date="2020" name="Nature">
        <title>Giant virus diversity and host interactions through global metagenomics.</title>
        <authorList>
            <person name="Schulz F."/>
            <person name="Roux S."/>
            <person name="Paez-Espino D."/>
            <person name="Jungbluth S."/>
            <person name="Walsh D.A."/>
            <person name="Denef V.J."/>
            <person name="McMahon K.D."/>
            <person name="Konstantinidis K.T."/>
            <person name="Eloe-Fadrosh E.A."/>
            <person name="Kyrpides N.C."/>
            <person name="Woyke T."/>
        </authorList>
    </citation>
    <scope>NUCLEOTIDE SEQUENCE</scope>
    <source>
        <strain evidence="2">GVMAG-S-1035085-51</strain>
    </source>
</reference>
<name>A0A6C0LZU2_9ZZZZ</name>
<sequence>MVDCNPFTNPYMRTFLASFLAVTASKSDLGIPEIDQLYRNIWYKLAVIGMIVYLNSCDLQVTAVIMGVLVAFLYYKKKIVF</sequence>
<accession>A0A6C0LZU2</accession>
<proteinExistence type="predicted"/>
<keyword evidence="1" id="KW-0812">Transmembrane</keyword>